<dbReference type="Gene3D" id="3.40.33.10">
    <property type="entry name" value="CAP"/>
    <property type="match status" value="1"/>
</dbReference>
<dbReference type="SMART" id="SM00198">
    <property type="entry name" value="SCP"/>
    <property type="match status" value="1"/>
</dbReference>
<dbReference type="Proteomes" id="UP001497382">
    <property type="component" value="Unassembled WGS sequence"/>
</dbReference>
<name>A0AAV2BFN5_9ARAC</name>
<dbReference type="SUPFAM" id="SSF55797">
    <property type="entry name" value="PR-1-like"/>
    <property type="match status" value="1"/>
</dbReference>
<protein>
    <recommendedName>
        <fullName evidence="1">SCP domain-containing protein</fullName>
    </recommendedName>
</protein>
<proteinExistence type="predicted"/>
<dbReference type="InterPro" id="IPR035940">
    <property type="entry name" value="CAP_sf"/>
</dbReference>
<dbReference type="GO" id="GO:0005576">
    <property type="term" value="C:extracellular region"/>
    <property type="evidence" value="ECO:0007669"/>
    <property type="project" value="InterPro"/>
</dbReference>
<keyword evidence="3" id="KW-1185">Reference proteome</keyword>
<feature type="domain" description="SCP" evidence="1">
    <location>
        <begin position="36"/>
        <end position="175"/>
    </location>
</feature>
<dbReference type="AlphaFoldDB" id="A0AAV2BFN5"/>
<sequence length="265" mass="31115">MFDTFPRYPRYHQYERKKSVFNDAYVEQNALRNNEDFAQDCLRVHNHYRTQHGCAPLHLSYSICAVSQEWANRISAEDHFHHSNHQQYGENLFVIYMSNNSLPVLTAQQVVESWYSEHVFYPFDGYITRDIISKAGHFTQVIWSNSRELGIGKAVSKNNRLYIVANYYPAGNILRKFTENVPPKIHNHSYMPHYYNRRISSRRIDADTSIENRHVPHYHRTSSRKFSADSEISTGALYVPHQYARKVSNRHLDIDTSTGTLHVPH</sequence>
<reference evidence="2 3" key="1">
    <citation type="submission" date="2024-04" db="EMBL/GenBank/DDBJ databases">
        <authorList>
            <person name="Rising A."/>
            <person name="Reimegard J."/>
            <person name="Sonavane S."/>
            <person name="Akerstrom W."/>
            <person name="Nylinder S."/>
            <person name="Hedman E."/>
            <person name="Kallberg Y."/>
        </authorList>
    </citation>
    <scope>NUCLEOTIDE SEQUENCE [LARGE SCALE GENOMIC DNA]</scope>
</reference>
<dbReference type="InterPro" id="IPR001283">
    <property type="entry name" value="CRISP-related"/>
</dbReference>
<evidence type="ECO:0000313" key="2">
    <source>
        <dbReference type="EMBL" id="CAL1294822.1"/>
    </source>
</evidence>
<accession>A0AAV2BFN5</accession>
<evidence type="ECO:0000259" key="1">
    <source>
        <dbReference type="SMART" id="SM00198"/>
    </source>
</evidence>
<dbReference type="PROSITE" id="PS01009">
    <property type="entry name" value="CRISP_1"/>
    <property type="match status" value="1"/>
</dbReference>
<dbReference type="InterPro" id="IPR018244">
    <property type="entry name" value="Allrgn_V5/Tpx1_CS"/>
</dbReference>
<comment type="caution">
    <text evidence="2">The sequence shown here is derived from an EMBL/GenBank/DDBJ whole genome shotgun (WGS) entry which is preliminary data.</text>
</comment>
<evidence type="ECO:0000313" key="3">
    <source>
        <dbReference type="Proteomes" id="UP001497382"/>
    </source>
</evidence>
<dbReference type="FunFam" id="3.40.33.10:FF:000010">
    <property type="entry name" value="Predicted protein"/>
    <property type="match status" value="1"/>
</dbReference>
<dbReference type="PANTHER" id="PTHR10334">
    <property type="entry name" value="CYSTEINE-RICH SECRETORY PROTEIN-RELATED"/>
    <property type="match status" value="1"/>
</dbReference>
<dbReference type="CDD" id="cd05382">
    <property type="entry name" value="CAP_GAPR1-like"/>
    <property type="match status" value="1"/>
</dbReference>
<dbReference type="EMBL" id="CAXIEN010000354">
    <property type="protein sequence ID" value="CAL1294822.1"/>
    <property type="molecule type" value="Genomic_DNA"/>
</dbReference>
<dbReference type="InterPro" id="IPR014044">
    <property type="entry name" value="CAP_dom"/>
</dbReference>
<organism evidence="2 3">
    <name type="scientific">Larinioides sclopetarius</name>
    <dbReference type="NCBI Taxonomy" id="280406"/>
    <lineage>
        <taxon>Eukaryota</taxon>
        <taxon>Metazoa</taxon>
        <taxon>Ecdysozoa</taxon>
        <taxon>Arthropoda</taxon>
        <taxon>Chelicerata</taxon>
        <taxon>Arachnida</taxon>
        <taxon>Araneae</taxon>
        <taxon>Araneomorphae</taxon>
        <taxon>Entelegynae</taxon>
        <taxon>Araneoidea</taxon>
        <taxon>Araneidae</taxon>
        <taxon>Larinioides</taxon>
    </lineage>
</organism>
<feature type="non-terminal residue" evidence="2">
    <location>
        <position position="265"/>
    </location>
</feature>
<dbReference type="InterPro" id="IPR034113">
    <property type="entry name" value="SCP_GAPR1-like"/>
</dbReference>
<dbReference type="Pfam" id="PF00188">
    <property type="entry name" value="CAP"/>
    <property type="match status" value="1"/>
</dbReference>
<gene>
    <name evidence="2" type="ORF">LARSCL_LOCUS18934</name>
</gene>
<dbReference type="PRINTS" id="PR00837">
    <property type="entry name" value="V5TPXLIKE"/>
</dbReference>